<dbReference type="InterPro" id="IPR036691">
    <property type="entry name" value="Endo/exonu/phosph_ase_sf"/>
</dbReference>
<keyword evidence="3" id="KW-1185">Reference proteome</keyword>
<comment type="caution">
    <text evidence="2">The sequence shown here is derived from an EMBL/GenBank/DDBJ whole genome shotgun (WGS) entry which is preliminary data.</text>
</comment>
<evidence type="ECO:0000313" key="3">
    <source>
        <dbReference type="Proteomes" id="UP001066276"/>
    </source>
</evidence>
<sequence>MQGSVCAVGFTYHAWGVLIWVRKGAGIGLQEVCVDPAGRYVVAKCIRRNCTLLVVADYCPNYDDSNFYYALSSQLQQWADLSQLWGGDLNCVLNTDQDCSSGPPRRPSRDARALTEILNQDGMTEVWAHCCPTTPGYTHYSTVHDVHTRIDYWLCTQQLVPQIQACEVFPRTFSDHSPILLELDLCMPPPPGFLWQFPPNFLLDDSGRN</sequence>
<accession>A0AAV7M9P1</accession>
<evidence type="ECO:0000259" key="1">
    <source>
        <dbReference type="Pfam" id="PF03372"/>
    </source>
</evidence>
<protein>
    <recommendedName>
        <fullName evidence="1">Endonuclease/exonuclease/phosphatase domain-containing protein</fullName>
    </recommendedName>
</protein>
<dbReference type="CDD" id="cd09076">
    <property type="entry name" value="L1-EN"/>
    <property type="match status" value="1"/>
</dbReference>
<organism evidence="2 3">
    <name type="scientific">Pleurodeles waltl</name>
    <name type="common">Iberian ribbed newt</name>
    <dbReference type="NCBI Taxonomy" id="8319"/>
    <lineage>
        <taxon>Eukaryota</taxon>
        <taxon>Metazoa</taxon>
        <taxon>Chordata</taxon>
        <taxon>Craniata</taxon>
        <taxon>Vertebrata</taxon>
        <taxon>Euteleostomi</taxon>
        <taxon>Amphibia</taxon>
        <taxon>Batrachia</taxon>
        <taxon>Caudata</taxon>
        <taxon>Salamandroidea</taxon>
        <taxon>Salamandridae</taxon>
        <taxon>Pleurodelinae</taxon>
        <taxon>Pleurodeles</taxon>
    </lineage>
</organism>
<dbReference type="InterPro" id="IPR005135">
    <property type="entry name" value="Endo/exonuclease/phosphatase"/>
</dbReference>
<name>A0AAV7M9P1_PLEWA</name>
<proteinExistence type="predicted"/>
<dbReference type="Pfam" id="PF03372">
    <property type="entry name" value="Exo_endo_phos"/>
    <property type="match status" value="1"/>
</dbReference>
<dbReference type="AlphaFoldDB" id="A0AAV7M9P1"/>
<dbReference type="GO" id="GO:0003824">
    <property type="term" value="F:catalytic activity"/>
    <property type="evidence" value="ECO:0007669"/>
    <property type="project" value="InterPro"/>
</dbReference>
<feature type="domain" description="Endonuclease/exonuclease/phosphatase" evidence="1">
    <location>
        <begin position="16"/>
        <end position="176"/>
    </location>
</feature>
<dbReference type="EMBL" id="JANPWB010000014">
    <property type="protein sequence ID" value="KAJ1100058.1"/>
    <property type="molecule type" value="Genomic_DNA"/>
</dbReference>
<gene>
    <name evidence="2" type="ORF">NDU88_005147</name>
</gene>
<dbReference type="SUPFAM" id="SSF56219">
    <property type="entry name" value="DNase I-like"/>
    <property type="match status" value="1"/>
</dbReference>
<dbReference type="Gene3D" id="3.60.10.10">
    <property type="entry name" value="Endonuclease/exonuclease/phosphatase"/>
    <property type="match status" value="1"/>
</dbReference>
<reference evidence="2" key="1">
    <citation type="journal article" date="2022" name="bioRxiv">
        <title>Sequencing and chromosome-scale assembly of the giantPleurodeles waltlgenome.</title>
        <authorList>
            <person name="Brown T."/>
            <person name="Elewa A."/>
            <person name="Iarovenko S."/>
            <person name="Subramanian E."/>
            <person name="Araus A.J."/>
            <person name="Petzold A."/>
            <person name="Susuki M."/>
            <person name="Suzuki K.-i.T."/>
            <person name="Hayashi T."/>
            <person name="Toyoda A."/>
            <person name="Oliveira C."/>
            <person name="Osipova E."/>
            <person name="Leigh N.D."/>
            <person name="Simon A."/>
            <person name="Yun M.H."/>
        </authorList>
    </citation>
    <scope>NUCLEOTIDE SEQUENCE</scope>
    <source>
        <strain evidence="2">20211129_DDA</strain>
        <tissue evidence="2">Liver</tissue>
    </source>
</reference>
<dbReference type="Proteomes" id="UP001066276">
    <property type="component" value="Chromosome 10"/>
</dbReference>
<evidence type="ECO:0000313" key="2">
    <source>
        <dbReference type="EMBL" id="KAJ1100058.1"/>
    </source>
</evidence>